<dbReference type="Gene3D" id="3.90.640.10">
    <property type="entry name" value="Actin, Chain A, domain 4"/>
    <property type="match status" value="1"/>
</dbReference>
<evidence type="ECO:0000256" key="6">
    <source>
        <dbReference type="ARBA" id="ARBA00023016"/>
    </source>
</evidence>
<reference evidence="12" key="1">
    <citation type="journal article" date="2021" name="PeerJ">
        <title>Extensive microbial diversity within the chicken gut microbiome revealed by metagenomics and culture.</title>
        <authorList>
            <person name="Gilroy R."/>
            <person name="Ravi A."/>
            <person name="Getino M."/>
            <person name="Pursley I."/>
            <person name="Horton D.L."/>
            <person name="Alikhan N.F."/>
            <person name="Baker D."/>
            <person name="Gharbi K."/>
            <person name="Hall N."/>
            <person name="Watson M."/>
            <person name="Adriaenssens E.M."/>
            <person name="Foster-Nyarko E."/>
            <person name="Jarju S."/>
            <person name="Secka A."/>
            <person name="Antonio M."/>
            <person name="Oren A."/>
            <person name="Chaudhuri R.R."/>
            <person name="La Ragione R."/>
            <person name="Hildebrand F."/>
            <person name="Pallen M.J."/>
        </authorList>
    </citation>
    <scope>NUCLEOTIDE SEQUENCE</scope>
    <source>
        <strain evidence="12">687</strain>
    </source>
</reference>
<dbReference type="HAMAP" id="MF_00332">
    <property type="entry name" value="DnaK"/>
    <property type="match status" value="1"/>
</dbReference>
<comment type="caution">
    <text evidence="12">The sequence shown here is derived from an EMBL/GenBank/DDBJ whole genome shotgun (WGS) entry which is preliminary data.</text>
</comment>
<accession>A0A9E2KLQ1</accession>
<dbReference type="InterPro" id="IPR029048">
    <property type="entry name" value="HSP70_C_sf"/>
</dbReference>
<evidence type="ECO:0000313" key="13">
    <source>
        <dbReference type="Proteomes" id="UP000824150"/>
    </source>
</evidence>
<gene>
    <name evidence="8 12" type="primary">dnaK</name>
    <name evidence="12" type="ORF">IAA31_01845</name>
</gene>
<keyword evidence="7 8" id="KW-0143">Chaperone</keyword>
<evidence type="ECO:0000256" key="2">
    <source>
        <dbReference type="ARBA" id="ARBA00014415"/>
    </source>
</evidence>
<evidence type="ECO:0000256" key="8">
    <source>
        <dbReference type="HAMAP-Rule" id="MF_00332"/>
    </source>
</evidence>
<proteinExistence type="evidence at transcript level"/>
<dbReference type="Pfam" id="PF00012">
    <property type="entry name" value="HSP70"/>
    <property type="match status" value="1"/>
</dbReference>
<dbReference type="Proteomes" id="UP000824150">
    <property type="component" value="Unassembled WGS sequence"/>
</dbReference>
<feature type="region of interest" description="Disordered" evidence="11">
    <location>
        <begin position="598"/>
        <end position="642"/>
    </location>
</feature>
<evidence type="ECO:0000256" key="10">
    <source>
        <dbReference type="SAM" id="Coils"/>
    </source>
</evidence>
<comment type="induction">
    <text evidence="8">By stress conditions e.g. heat shock.</text>
</comment>
<protein>
    <recommendedName>
        <fullName evidence="2 8">Chaperone protein DnaK</fullName>
    </recommendedName>
    <alternativeName>
        <fullName evidence="8">HSP70</fullName>
    </alternativeName>
    <alternativeName>
        <fullName evidence="8">Heat shock 70 kDa protein</fullName>
    </alternativeName>
    <alternativeName>
        <fullName evidence="8">Heat shock protein 70</fullName>
    </alternativeName>
</protein>
<keyword evidence="6 8" id="KW-0346">Stress response</keyword>
<dbReference type="AlphaFoldDB" id="A0A9E2KLQ1"/>
<evidence type="ECO:0000256" key="5">
    <source>
        <dbReference type="ARBA" id="ARBA00022840"/>
    </source>
</evidence>
<evidence type="ECO:0000256" key="11">
    <source>
        <dbReference type="SAM" id="MobiDB-lite"/>
    </source>
</evidence>
<dbReference type="NCBIfam" id="TIGR02350">
    <property type="entry name" value="prok_dnaK"/>
    <property type="match status" value="1"/>
</dbReference>
<dbReference type="NCBIfam" id="NF001413">
    <property type="entry name" value="PRK00290.1"/>
    <property type="match status" value="1"/>
</dbReference>
<dbReference type="InterPro" id="IPR012725">
    <property type="entry name" value="Chaperone_DnaK"/>
</dbReference>
<name>A0A9E2KLQ1_9GAMM</name>
<keyword evidence="4 8" id="KW-0547">Nucleotide-binding</keyword>
<dbReference type="FunFam" id="1.20.1270.10:FF:000001">
    <property type="entry name" value="Molecular chaperone DnaK"/>
    <property type="match status" value="1"/>
</dbReference>
<evidence type="ECO:0000256" key="1">
    <source>
        <dbReference type="ARBA" id="ARBA00007381"/>
    </source>
</evidence>
<dbReference type="Gene3D" id="3.30.420.40">
    <property type="match status" value="2"/>
</dbReference>
<dbReference type="InterPro" id="IPR029047">
    <property type="entry name" value="HSP70_peptide-bd_sf"/>
</dbReference>
<keyword evidence="5 8" id="KW-0067">ATP-binding</keyword>
<keyword evidence="3 8" id="KW-0597">Phosphoprotein</keyword>
<dbReference type="PROSITE" id="PS00297">
    <property type="entry name" value="HSP70_1"/>
    <property type="match status" value="1"/>
</dbReference>
<comment type="function">
    <text evidence="8">Acts as a chaperone.</text>
</comment>
<reference evidence="12" key="2">
    <citation type="submission" date="2021-04" db="EMBL/GenBank/DDBJ databases">
        <authorList>
            <person name="Gilroy R."/>
        </authorList>
    </citation>
    <scope>NUCLEOTIDE SEQUENCE</scope>
    <source>
        <strain evidence="12">687</strain>
    </source>
</reference>
<evidence type="ECO:0000313" key="12">
    <source>
        <dbReference type="EMBL" id="MBU3826224.1"/>
    </source>
</evidence>
<dbReference type="NCBIfam" id="NF003520">
    <property type="entry name" value="PRK05183.1"/>
    <property type="match status" value="1"/>
</dbReference>
<dbReference type="InterPro" id="IPR018181">
    <property type="entry name" value="Heat_shock_70_CS"/>
</dbReference>
<dbReference type="Gene3D" id="2.60.34.10">
    <property type="entry name" value="Substrate Binding Domain Of DNAk, Chain A, domain 1"/>
    <property type="match status" value="1"/>
</dbReference>
<comment type="similarity">
    <text evidence="1 8 9">Belongs to the heat shock protein 70 family.</text>
</comment>
<dbReference type="InterPro" id="IPR013126">
    <property type="entry name" value="Hsp_70_fam"/>
</dbReference>
<evidence type="ECO:0000256" key="9">
    <source>
        <dbReference type="RuleBase" id="RU003322"/>
    </source>
</evidence>
<dbReference type="SUPFAM" id="SSF53067">
    <property type="entry name" value="Actin-like ATPase domain"/>
    <property type="match status" value="2"/>
</dbReference>
<dbReference type="EMBL" id="JAHLFG010000021">
    <property type="protein sequence ID" value="MBU3826224.1"/>
    <property type="molecule type" value="Genomic_DNA"/>
</dbReference>
<evidence type="ECO:0000256" key="3">
    <source>
        <dbReference type="ARBA" id="ARBA00022553"/>
    </source>
</evidence>
<feature type="compositionally biased region" description="Low complexity" evidence="11">
    <location>
        <begin position="599"/>
        <end position="623"/>
    </location>
</feature>
<dbReference type="GO" id="GO:0051082">
    <property type="term" value="F:unfolded protein binding"/>
    <property type="evidence" value="ECO:0007669"/>
    <property type="project" value="InterPro"/>
</dbReference>
<feature type="compositionally biased region" description="Acidic residues" evidence="11">
    <location>
        <begin position="628"/>
        <end position="642"/>
    </location>
</feature>
<dbReference type="SUPFAM" id="SSF100920">
    <property type="entry name" value="Heat shock protein 70kD (HSP70), peptide-binding domain"/>
    <property type="match status" value="1"/>
</dbReference>
<organism evidence="12 13">
    <name type="scientific">Candidatus Anaerobiospirillum merdipullorum</name>
    <dbReference type="NCBI Taxonomy" id="2838450"/>
    <lineage>
        <taxon>Bacteria</taxon>
        <taxon>Pseudomonadati</taxon>
        <taxon>Pseudomonadota</taxon>
        <taxon>Gammaproteobacteria</taxon>
        <taxon>Aeromonadales</taxon>
        <taxon>Succinivibrionaceae</taxon>
        <taxon>Anaerobiospirillum</taxon>
    </lineage>
</organism>
<dbReference type="InterPro" id="IPR043129">
    <property type="entry name" value="ATPase_NBD"/>
</dbReference>
<dbReference type="GO" id="GO:0005524">
    <property type="term" value="F:ATP binding"/>
    <property type="evidence" value="ECO:0007669"/>
    <property type="project" value="UniProtKB-UniRule"/>
</dbReference>
<keyword evidence="10" id="KW-0175">Coiled coil</keyword>
<evidence type="ECO:0000256" key="7">
    <source>
        <dbReference type="ARBA" id="ARBA00023186"/>
    </source>
</evidence>
<evidence type="ECO:0000256" key="4">
    <source>
        <dbReference type="ARBA" id="ARBA00022741"/>
    </source>
</evidence>
<dbReference type="PANTHER" id="PTHR19375">
    <property type="entry name" value="HEAT SHOCK PROTEIN 70KDA"/>
    <property type="match status" value="1"/>
</dbReference>
<dbReference type="PROSITE" id="PS01036">
    <property type="entry name" value="HSP70_3"/>
    <property type="match status" value="1"/>
</dbReference>
<dbReference type="PROSITE" id="PS00329">
    <property type="entry name" value="HSP70_2"/>
    <property type="match status" value="1"/>
</dbReference>
<feature type="modified residue" description="Phosphothreonine; by autocatalysis" evidence="8">
    <location>
        <position position="199"/>
    </location>
</feature>
<dbReference type="FunFam" id="3.90.640.10:FF:000003">
    <property type="entry name" value="Molecular chaperone DnaK"/>
    <property type="match status" value="1"/>
</dbReference>
<feature type="coiled-coil region" evidence="10">
    <location>
        <begin position="252"/>
        <end position="279"/>
    </location>
</feature>
<sequence>MGKIIGIDLGTTNSCVAVLDGDKVRVLENSEGRRTTPSIVAYAEDGEILVGESAKRQAVTNPKNTLFAIKRLIGRRYDDAEVQRDISIMPYKIVKADNGDAWVEVRDKKLAPPQISAEVLKKMKKTAEDILGEEVTEAVITCPAYFNDSQRQATKDAGRIAGLDVKRIINEPTAASIAYGEDKGKGEQKIAVYDLGGGTFDISIIDIDEVDGEKTFEVLATNGDTHLGGEDFDNRIINYLVDEFKSQQGVDLRQDQLALQRLKEAAEKAKIELSSSQQTDVNLPYITADATGPKHLNIKITRAKLESLVEDLVQKTLDPVKTALRDAGMSVSDIDDVLLVGGQTRMPMVQKLVADFFGKEPRKDVNPDEAVAIGAAIQGGVLSGTKKDVLLLDVTPLSLGIETLGGVMTTLIEKNTTIPTKKSQVFSTAEDNQPAVTIHVLQGERKRAADNKSLGQFNLEGIAPAPRGIPQIEVTFDIDADGLIHVSAKDKNTGKEQKITIQSSSGLSDEDIERMVREAQEHSAEDKKFEELANARNRADATVHAMKKQLNDTPNAPASVKESVQKAIAELELAIRGDDKDKIEACEKKVMESAQGLMQAAQANAQAQQQQSAQGASAGSSQNKADDGVVDAEFEEVKDDKK</sequence>
<dbReference type="CDD" id="cd10234">
    <property type="entry name" value="ASKHA_NBD_HSP70_DnaK-like"/>
    <property type="match status" value="1"/>
</dbReference>
<dbReference type="FunFam" id="3.30.30.30:FF:000003">
    <property type="entry name" value="Heat shock protein 9"/>
    <property type="match status" value="1"/>
</dbReference>
<dbReference type="FunFam" id="2.60.34.10:FF:000014">
    <property type="entry name" value="Chaperone protein DnaK HSP70"/>
    <property type="match status" value="1"/>
</dbReference>
<dbReference type="PRINTS" id="PR00301">
    <property type="entry name" value="HEATSHOCK70"/>
</dbReference>
<dbReference type="Gene3D" id="1.20.1270.10">
    <property type="match status" value="1"/>
</dbReference>
<dbReference type="GO" id="GO:0140662">
    <property type="term" value="F:ATP-dependent protein folding chaperone"/>
    <property type="evidence" value="ECO:0007669"/>
    <property type="project" value="InterPro"/>
</dbReference>
<dbReference type="FunFam" id="3.30.420.40:FF:000004">
    <property type="entry name" value="Molecular chaperone DnaK"/>
    <property type="match status" value="1"/>
</dbReference>